<dbReference type="InterPro" id="IPR051317">
    <property type="entry name" value="Gfo/Idh/MocA_oxidoreduct"/>
</dbReference>
<organism evidence="3 4">
    <name type="scientific">Talaromyces proteolyticus</name>
    <dbReference type="NCBI Taxonomy" id="1131652"/>
    <lineage>
        <taxon>Eukaryota</taxon>
        <taxon>Fungi</taxon>
        <taxon>Dikarya</taxon>
        <taxon>Ascomycota</taxon>
        <taxon>Pezizomycotina</taxon>
        <taxon>Eurotiomycetes</taxon>
        <taxon>Eurotiomycetidae</taxon>
        <taxon>Eurotiales</taxon>
        <taxon>Trichocomaceae</taxon>
        <taxon>Talaromyces</taxon>
        <taxon>Talaromyces sect. Bacilispori</taxon>
    </lineage>
</organism>
<dbReference type="Pfam" id="PF01408">
    <property type="entry name" value="GFO_IDH_MocA"/>
    <property type="match status" value="1"/>
</dbReference>
<proteinExistence type="predicted"/>
<feature type="domain" description="Gfo/Idh/MocA-like oxidoreductase N-terminal" evidence="1">
    <location>
        <begin position="24"/>
        <end position="137"/>
    </location>
</feature>
<dbReference type="InterPro" id="IPR036291">
    <property type="entry name" value="NAD(P)-bd_dom_sf"/>
</dbReference>
<dbReference type="RefSeq" id="XP_046074728.1">
    <property type="nucleotide sequence ID" value="XM_046210966.1"/>
</dbReference>
<dbReference type="Gene3D" id="3.30.360.10">
    <property type="entry name" value="Dihydrodipicolinate Reductase, domain 2"/>
    <property type="match status" value="1"/>
</dbReference>
<sequence>MAPIRVGIIGLSIVTPTGQGYTSGTWGLMHLESLIKSPHYKIVALCNSTAEKARKSIEHHKLEPTTKAYGSPEDLAQDPDVDLVVVSVHVGKHYSLVKPALQNKKSVFVEFPLSGSYPEVEELTKLAKEGGIKTIVGAQARGSPAFAKVKELLESKAIGDVISSSWTGHLPLSTWYGLPQNLKDFLDLNGGPGRINIGLGHGLEPFINTLGEFKDLQAVLKIHGKTAPLFDDTGKVVDPAYKVTAPEYILVQGVLESGAVASINLRCTPASVDEEGFRWIISGSEGEIEFTGPAGSYIQANFKAKVFLRKWKGETEAIDLSRNEQEHVTSIGDLGINTARLYEAFATGNEDGYPSFESTRKVHHLIERIKSVAVWAP</sequence>
<dbReference type="InterPro" id="IPR000683">
    <property type="entry name" value="Gfo/Idh/MocA-like_OxRdtase_N"/>
</dbReference>
<evidence type="ECO:0000313" key="3">
    <source>
        <dbReference type="EMBL" id="KAH8701022.1"/>
    </source>
</evidence>
<dbReference type="EMBL" id="JAJTJA010000004">
    <property type="protein sequence ID" value="KAH8701022.1"/>
    <property type="molecule type" value="Genomic_DNA"/>
</dbReference>
<feature type="domain" description="Gal80p-like C-terminal" evidence="2">
    <location>
        <begin position="144"/>
        <end position="292"/>
    </location>
</feature>
<accession>A0AAD4KUB0</accession>
<dbReference type="PANTHER" id="PTHR43708:SF1">
    <property type="entry name" value="GALACTOSE_LACTOSE METABOLISM REGULATORY PROTEIN GAL80"/>
    <property type="match status" value="1"/>
</dbReference>
<dbReference type="GeneID" id="70241253"/>
<dbReference type="Pfam" id="PF22685">
    <property type="entry name" value="Gal80p_C-like"/>
    <property type="match status" value="1"/>
</dbReference>
<dbReference type="SUPFAM" id="SSF51735">
    <property type="entry name" value="NAD(P)-binding Rossmann-fold domains"/>
    <property type="match status" value="1"/>
</dbReference>
<evidence type="ECO:0000313" key="4">
    <source>
        <dbReference type="Proteomes" id="UP001201262"/>
    </source>
</evidence>
<reference evidence="3" key="1">
    <citation type="submission" date="2021-12" db="EMBL/GenBank/DDBJ databases">
        <title>Convergent genome expansion in fungi linked to evolution of root-endophyte symbiosis.</title>
        <authorList>
            <consortium name="DOE Joint Genome Institute"/>
            <person name="Ke Y.-H."/>
            <person name="Bonito G."/>
            <person name="Liao H.-L."/>
            <person name="Looney B."/>
            <person name="Rojas-Flechas A."/>
            <person name="Nash J."/>
            <person name="Hameed K."/>
            <person name="Schadt C."/>
            <person name="Martin F."/>
            <person name="Crous P.W."/>
            <person name="Miettinen O."/>
            <person name="Magnuson J.K."/>
            <person name="Labbe J."/>
            <person name="Jacobson D."/>
            <person name="Doktycz M.J."/>
            <person name="Veneault-Fourrey C."/>
            <person name="Kuo A."/>
            <person name="Mondo S."/>
            <person name="Calhoun S."/>
            <person name="Riley R."/>
            <person name="Ohm R."/>
            <person name="LaButti K."/>
            <person name="Andreopoulos B."/>
            <person name="Pangilinan J."/>
            <person name="Nolan M."/>
            <person name="Tritt A."/>
            <person name="Clum A."/>
            <person name="Lipzen A."/>
            <person name="Daum C."/>
            <person name="Barry K."/>
            <person name="Grigoriev I.V."/>
            <person name="Vilgalys R."/>
        </authorList>
    </citation>
    <scope>NUCLEOTIDE SEQUENCE</scope>
    <source>
        <strain evidence="3">PMI_201</strain>
    </source>
</reference>
<protein>
    <submittedName>
        <fullName evidence="3">Oxidoreductase</fullName>
    </submittedName>
</protein>
<evidence type="ECO:0000259" key="1">
    <source>
        <dbReference type="Pfam" id="PF01408"/>
    </source>
</evidence>
<evidence type="ECO:0000259" key="2">
    <source>
        <dbReference type="Pfam" id="PF22685"/>
    </source>
</evidence>
<dbReference type="Proteomes" id="UP001201262">
    <property type="component" value="Unassembled WGS sequence"/>
</dbReference>
<dbReference type="PANTHER" id="PTHR43708">
    <property type="entry name" value="CONSERVED EXPRESSED OXIDOREDUCTASE (EUROFUNG)"/>
    <property type="match status" value="1"/>
</dbReference>
<keyword evidence="4" id="KW-1185">Reference proteome</keyword>
<dbReference type="GO" id="GO:0000166">
    <property type="term" value="F:nucleotide binding"/>
    <property type="evidence" value="ECO:0007669"/>
    <property type="project" value="InterPro"/>
</dbReference>
<dbReference type="InterPro" id="IPR055080">
    <property type="entry name" value="Gal80p-like_C"/>
</dbReference>
<comment type="caution">
    <text evidence="3">The sequence shown here is derived from an EMBL/GenBank/DDBJ whole genome shotgun (WGS) entry which is preliminary data.</text>
</comment>
<dbReference type="SUPFAM" id="SSF55347">
    <property type="entry name" value="Glyceraldehyde-3-phosphate dehydrogenase-like, C-terminal domain"/>
    <property type="match status" value="1"/>
</dbReference>
<dbReference type="Gene3D" id="3.40.50.720">
    <property type="entry name" value="NAD(P)-binding Rossmann-like Domain"/>
    <property type="match status" value="1"/>
</dbReference>
<dbReference type="AlphaFoldDB" id="A0AAD4KUB0"/>
<gene>
    <name evidence="3" type="ORF">BGW36DRAFT_293109</name>
</gene>
<name>A0AAD4KUB0_9EURO</name>